<evidence type="ECO:0000313" key="1">
    <source>
        <dbReference type="EMBL" id="KAI5331736.1"/>
    </source>
</evidence>
<evidence type="ECO:0000313" key="2">
    <source>
        <dbReference type="Proteomes" id="UP001054821"/>
    </source>
</evidence>
<gene>
    <name evidence="1" type="ORF">L3X38_021862</name>
</gene>
<dbReference type="AlphaFoldDB" id="A0AAD4VVU4"/>
<accession>A0AAD4VVU4</accession>
<sequence length="94" mass="10903">MIIPKNHFSYFVNIAPPLKKLWVRQCNYPYHSLDGTSGHEESCLPIAKSTYSRLCPHNLQFPLPLPPQEKPHSMRMLQKVFVALLRKLSINKAF</sequence>
<organism evidence="1 2">
    <name type="scientific">Prunus dulcis</name>
    <name type="common">Almond</name>
    <name type="synonym">Amygdalus dulcis</name>
    <dbReference type="NCBI Taxonomy" id="3755"/>
    <lineage>
        <taxon>Eukaryota</taxon>
        <taxon>Viridiplantae</taxon>
        <taxon>Streptophyta</taxon>
        <taxon>Embryophyta</taxon>
        <taxon>Tracheophyta</taxon>
        <taxon>Spermatophyta</taxon>
        <taxon>Magnoliopsida</taxon>
        <taxon>eudicotyledons</taxon>
        <taxon>Gunneridae</taxon>
        <taxon>Pentapetalae</taxon>
        <taxon>rosids</taxon>
        <taxon>fabids</taxon>
        <taxon>Rosales</taxon>
        <taxon>Rosaceae</taxon>
        <taxon>Amygdaloideae</taxon>
        <taxon>Amygdaleae</taxon>
        <taxon>Prunus</taxon>
    </lineage>
</organism>
<dbReference type="Proteomes" id="UP001054821">
    <property type="component" value="Chromosome 4"/>
</dbReference>
<reference evidence="1 2" key="1">
    <citation type="journal article" date="2022" name="G3 (Bethesda)">
        <title>Whole-genome sequence and methylome profiling of the almond [Prunus dulcis (Mill.) D.A. Webb] cultivar 'Nonpareil'.</title>
        <authorList>
            <person name="D'Amico-Willman K.M."/>
            <person name="Ouma W.Z."/>
            <person name="Meulia T."/>
            <person name="Sideli G.M."/>
            <person name="Gradziel T.M."/>
            <person name="Fresnedo-Ramirez J."/>
        </authorList>
    </citation>
    <scope>NUCLEOTIDE SEQUENCE [LARGE SCALE GENOMIC DNA]</scope>
    <source>
        <strain evidence="1">Clone GOH B32 T37-40</strain>
    </source>
</reference>
<keyword evidence="2" id="KW-1185">Reference proteome</keyword>
<comment type="caution">
    <text evidence="1">The sequence shown here is derived from an EMBL/GenBank/DDBJ whole genome shotgun (WGS) entry which is preliminary data.</text>
</comment>
<dbReference type="EMBL" id="JAJFAZ020000004">
    <property type="protein sequence ID" value="KAI5331736.1"/>
    <property type="molecule type" value="Genomic_DNA"/>
</dbReference>
<proteinExistence type="predicted"/>
<name>A0AAD4VVU4_PRUDU</name>
<protein>
    <submittedName>
        <fullName evidence="1">Uncharacterized protein</fullName>
    </submittedName>
</protein>